<dbReference type="OrthoDB" id="433457at2759"/>
<dbReference type="EMBL" id="KI546101">
    <property type="protein sequence ID" value="EST45002.1"/>
    <property type="molecule type" value="Genomic_DNA"/>
</dbReference>
<accession>V6LKB4</accession>
<dbReference type="EMBL" id="AUWU02000005">
    <property type="protein sequence ID" value="KAH0573334.1"/>
    <property type="molecule type" value="Genomic_DNA"/>
</dbReference>
<dbReference type="SUPFAM" id="SSF101898">
    <property type="entry name" value="NHL repeat"/>
    <property type="match status" value="1"/>
</dbReference>
<dbReference type="Proteomes" id="UP000018208">
    <property type="component" value="Unassembled WGS sequence"/>
</dbReference>
<sequence length="1006" mass="113741">MLKYPIVNSTVVLNSFLLGFTQKQEQLIQITTNCIHILNNYTLDVVQAFIMEETIQLATPLIQDCKSYIIVQFKNKLSKLSFDHALHYQTIEENPNYQECCSSKDNQAACFVGTQSVLQLGSFSQNVDTFLYAFPRKVILGKFGLAVLFSDSLHQVWIQCTKGDKLSTPQQVQEDIWDLVEYSDQIIAFGTSMSILYDPWQGKSQTFVLQNSNVVSAISFGNLIFISDTCGHLIKVSYDGAKMISEIIFVVSQANSMTFIQENCIFLGSKSGDSVIVNFHEKTILARQPTFSPIHDITIKDSQIICSTGMERTGGIKWLTKILKSSSLREVDLLQNIDNVCVLFQTKSKVLFQVNFKHQDTEGNNLYFYENNQLKQLQPINNDMSEYCRYFGIIINEEIYIVIVDDFIIKFFNLSCEIVKSYTVTDFAENRRILSCTCSPQYTKLIVTLTDNFISVIGSFDIPTIQHIQIDEIQQQLLSAAINEDNLIALIYNQIPYSILYKDHQTIIQSLTDKDFSVDTIDMNMFSLLDGNIPPNCTRPALLASLVSGKLAACPFSQDACQLQVGVIFLQFIHNQLIVGHKNGEVGVYQVQDYYCIDYNFYQLNGLKGIQITDNDIYAIDMTNQQFLLKNDVITQVFDGIIFSHQENNITLAFNQQNLLFMTDIFKSYCLQNIQTNTLSKSVCQLQDYLVFGSVKTTEVSTSVVQQAQQSIIQQSGYLKQIKSLDIQQVESPPSKKLVSRISLYANKQEISFLEFTNHHITTLISARLGRFDQDFICAGFVVPTESKDSGLIVIFQLVKEILVEKARFATNQGVYQLSCDKQRLYATCEQNIIAFEYMELQSAFLPQQIHGIPQQLFETGWISTCVFATSISTCDNLVVFSDIAKGIFVSNISDTKVRTEFKNIKRVKGKGVVCTDGSEIILAAPDGKLTIFNNKLEIEFTGDIGGQILCIKCLQKGVYIYGTIGGELGILHRIYDDNRIITAKEIENLDDNLKWKTALQVCQVI</sequence>
<dbReference type="Gene3D" id="2.130.10.10">
    <property type="entry name" value="YVTN repeat-like/Quinoprotein amine dehydrogenase"/>
    <property type="match status" value="2"/>
</dbReference>
<reference evidence="2" key="2">
    <citation type="submission" date="2020-12" db="EMBL/GenBank/DDBJ databases">
        <title>New Spironucleus salmonicida genome in near-complete chromosomes.</title>
        <authorList>
            <person name="Xu F."/>
            <person name="Kurt Z."/>
            <person name="Jimenez-Gonzalez A."/>
            <person name="Astvaldsson A."/>
            <person name="Andersson J.O."/>
            <person name="Svard S.G."/>
        </authorList>
    </citation>
    <scope>NUCLEOTIDE SEQUENCE</scope>
    <source>
        <strain evidence="2">ATCC 50377</strain>
    </source>
</reference>
<dbReference type="AlphaFoldDB" id="V6LKB4"/>
<keyword evidence="3" id="KW-1185">Reference proteome</keyword>
<evidence type="ECO:0000313" key="2">
    <source>
        <dbReference type="EMBL" id="KAH0573334.1"/>
    </source>
</evidence>
<gene>
    <name evidence="1" type="ORF">SS50377_15021</name>
    <name evidence="2" type="ORF">SS50377_25454</name>
</gene>
<dbReference type="VEuPathDB" id="GiardiaDB:SS50377_25454"/>
<evidence type="ECO:0000313" key="1">
    <source>
        <dbReference type="EMBL" id="EST45002.1"/>
    </source>
</evidence>
<organism evidence="1">
    <name type="scientific">Spironucleus salmonicida</name>
    <dbReference type="NCBI Taxonomy" id="348837"/>
    <lineage>
        <taxon>Eukaryota</taxon>
        <taxon>Metamonada</taxon>
        <taxon>Diplomonadida</taxon>
        <taxon>Hexamitidae</taxon>
        <taxon>Hexamitinae</taxon>
        <taxon>Spironucleus</taxon>
    </lineage>
</organism>
<proteinExistence type="predicted"/>
<name>V6LKB4_9EUKA</name>
<reference evidence="1 2" key="1">
    <citation type="journal article" date="2014" name="PLoS Genet.">
        <title>The Genome of Spironucleus salmonicida Highlights a Fish Pathogen Adapted to Fluctuating Environments.</title>
        <authorList>
            <person name="Xu F."/>
            <person name="Jerlstrom-Hultqvist J."/>
            <person name="Einarsson E."/>
            <person name="Astvaldsson A."/>
            <person name="Svard S.G."/>
            <person name="Andersson J.O."/>
        </authorList>
    </citation>
    <scope>NUCLEOTIDE SEQUENCE</scope>
    <source>
        <strain evidence="2">ATCC 50377</strain>
    </source>
</reference>
<dbReference type="InterPro" id="IPR036322">
    <property type="entry name" value="WD40_repeat_dom_sf"/>
</dbReference>
<dbReference type="InterPro" id="IPR015943">
    <property type="entry name" value="WD40/YVTN_repeat-like_dom_sf"/>
</dbReference>
<evidence type="ECO:0000313" key="3">
    <source>
        <dbReference type="Proteomes" id="UP000018208"/>
    </source>
</evidence>
<protein>
    <submittedName>
        <fullName evidence="1">Uncharacterized protein</fullName>
    </submittedName>
</protein>
<dbReference type="SUPFAM" id="SSF50978">
    <property type="entry name" value="WD40 repeat-like"/>
    <property type="match status" value="1"/>
</dbReference>